<comment type="caution">
    <text evidence="12">The sequence shown here is derived from an EMBL/GenBank/DDBJ whole genome shotgun (WGS) entry which is preliminary data.</text>
</comment>
<dbReference type="GO" id="GO:0030007">
    <property type="term" value="P:intracellular potassium ion homeostasis"/>
    <property type="evidence" value="ECO:0007669"/>
    <property type="project" value="UniProtKB-UniRule"/>
</dbReference>
<feature type="compositionally biased region" description="Polar residues" evidence="11">
    <location>
        <begin position="177"/>
        <end position="187"/>
    </location>
</feature>
<keyword evidence="3 10" id="KW-0813">Transport</keyword>
<evidence type="ECO:0000256" key="5">
    <source>
        <dbReference type="ARBA" id="ARBA00022692"/>
    </source>
</evidence>
<evidence type="ECO:0000313" key="13">
    <source>
        <dbReference type="Proteomes" id="UP001362899"/>
    </source>
</evidence>
<dbReference type="NCBIfam" id="TIGR00934">
    <property type="entry name" value="2a38euk"/>
    <property type="match status" value="1"/>
</dbReference>
<dbReference type="Pfam" id="PF02386">
    <property type="entry name" value="TrkH"/>
    <property type="match status" value="1"/>
</dbReference>
<proteinExistence type="inferred from homology"/>
<dbReference type="AlphaFoldDB" id="A0AAV5RNC9"/>
<evidence type="ECO:0000313" key="12">
    <source>
        <dbReference type="EMBL" id="GMM53011.1"/>
    </source>
</evidence>
<feature type="transmembrane region" description="Helical" evidence="10">
    <location>
        <begin position="831"/>
        <end position="849"/>
    </location>
</feature>
<protein>
    <recommendedName>
        <fullName evidence="10">Potassium transport protein</fullName>
    </recommendedName>
</protein>
<keyword evidence="5 10" id="KW-0812">Transmembrane</keyword>
<keyword evidence="7 10" id="KW-1133">Transmembrane helix</keyword>
<evidence type="ECO:0000256" key="9">
    <source>
        <dbReference type="ARBA" id="ARBA00023136"/>
    </source>
</evidence>
<reference evidence="12 13" key="1">
    <citation type="journal article" date="2023" name="Elife">
        <title>Identification of key yeast species and microbe-microbe interactions impacting larval growth of Drosophila in the wild.</title>
        <authorList>
            <person name="Mure A."/>
            <person name="Sugiura Y."/>
            <person name="Maeda R."/>
            <person name="Honda K."/>
            <person name="Sakurai N."/>
            <person name="Takahashi Y."/>
            <person name="Watada M."/>
            <person name="Katoh T."/>
            <person name="Gotoh A."/>
            <person name="Gotoh Y."/>
            <person name="Taniguchi I."/>
            <person name="Nakamura K."/>
            <person name="Hayashi T."/>
            <person name="Katayama T."/>
            <person name="Uemura T."/>
            <person name="Hattori Y."/>
        </authorList>
    </citation>
    <scope>NUCLEOTIDE SEQUENCE [LARGE SCALE GENOMIC DNA]</scope>
    <source>
        <strain evidence="12 13">SB-73</strain>
    </source>
</reference>
<dbReference type="InterPro" id="IPR051143">
    <property type="entry name" value="TrkH_K-transport"/>
</dbReference>
<dbReference type="GO" id="GO:1990573">
    <property type="term" value="P:potassium ion import across plasma membrane"/>
    <property type="evidence" value="ECO:0007669"/>
    <property type="project" value="TreeGrafter"/>
</dbReference>
<keyword evidence="4 10" id="KW-0633">Potassium transport</keyword>
<feature type="transmembrane region" description="Helical" evidence="10">
    <location>
        <begin position="647"/>
        <end position="667"/>
    </location>
</feature>
<feature type="compositionally biased region" description="Basic and acidic residues" evidence="11">
    <location>
        <begin position="349"/>
        <end position="364"/>
    </location>
</feature>
<keyword evidence="9 10" id="KW-0472">Membrane</keyword>
<dbReference type="EMBL" id="BTGC01000008">
    <property type="protein sequence ID" value="GMM53011.1"/>
    <property type="molecule type" value="Genomic_DNA"/>
</dbReference>
<dbReference type="PIRSF" id="PIRSF002450">
    <property type="entry name" value="K+_transpter_TRK"/>
    <property type="match status" value="1"/>
</dbReference>
<gene>
    <name evidence="12" type="ORF">DASB73_039740</name>
</gene>
<accession>A0AAV5RNC9</accession>
<evidence type="ECO:0000256" key="7">
    <source>
        <dbReference type="ARBA" id="ARBA00022989"/>
    </source>
</evidence>
<feature type="compositionally biased region" description="Low complexity" evidence="11">
    <location>
        <begin position="211"/>
        <end position="222"/>
    </location>
</feature>
<feature type="compositionally biased region" description="Polar residues" evidence="11">
    <location>
        <begin position="307"/>
        <end position="337"/>
    </location>
</feature>
<feature type="compositionally biased region" description="Acidic residues" evidence="11">
    <location>
        <begin position="753"/>
        <end position="765"/>
    </location>
</feature>
<dbReference type="GO" id="GO:0140107">
    <property type="term" value="F:high-affinity potassium ion transmembrane transporter activity"/>
    <property type="evidence" value="ECO:0007669"/>
    <property type="project" value="TreeGrafter"/>
</dbReference>
<dbReference type="InterPro" id="IPR003445">
    <property type="entry name" value="Cat_transpt"/>
</dbReference>
<evidence type="ECO:0000256" key="10">
    <source>
        <dbReference type="PIRNR" id="PIRNR002450"/>
    </source>
</evidence>
<keyword evidence="8 10" id="KW-0406">Ion transport</keyword>
<evidence type="ECO:0000256" key="1">
    <source>
        <dbReference type="ARBA" id="ARBA00004141"/>
    </source>
</evidence>
<feature type="transmembrane region" description="Helical" evidence="10">
    <location>
        <begin position="782"/>
        <end position="800"/>
    </location>
</feature>
<feature type="transmembrane region" description="Helical" evidence="10">
    <location>
        <begin position="515"/>
        <end position="538"/>
    </location>
</feature>
<feature type="region of interest" description="Disordered" evidence="11">
    <location>
        <begin position="742"/>
        <end position="766"/>
    </location>
</feature>
<evidence type="ECO:0000256" key="3">
    <source>
        <dbReference type="ARBA" id="ARBA00022448"/>
    </source>
</evidence>
<organism evidence="12 13">
    <name type="scientific">Starmerella bacillaris</name>
    <name type="common">Yeast</name>
    <name type="synonym">Candida zemplinina</name>
    <dbReference type="NCBI Taxonomy" id="1247836"/>
    <lineage>
        <taxon>Eukaryota</taxon>
        <taxon>Fungi</taxon>
        <taxon>Dikarya</taxon>
        <taxon>Ascomycota</taxon>
        <taxon>Saccharomycotina</taxon>
        <taxon>Dipodascomycetes</taxon>
        <taxon>Dipodascales</taxon>
        <taxon>Trichomonascaceae</taxon>
        <taxon>Starmerella</taxon>
    </lineage>
</organism>
<keyword evidence="6 10" id="KW-0630">Potassium</keyword>
<dbReference type="InterPro" id="IPR004773">
    <property type="entry name" value="K/Na_transp_Trk1/HKT1"/>
</dbReference>
<feature type="transmembrane region" description="Helical" evidence="10">
    <location>
        <begin position="550"/>
        <end position="573"/>
    </location>
</feature>
<feature type="transmembrane region" description="Helical" evidence="10">
    <location>
        <begin position="700"/>
        <end position="723"/>
    </location>
</feature>
<evidence type="ECO:0000256" key="4">
    <source>
        <dbReference type="ARBA" id="ARBA00022538"/>
    </source>
</evidence>
<dbReference type="PANTHER" id="PTHR31064:SF30">
    <property type="entry name" value="HIGH-AFFINITY POTASSIUM TRANSPORT PROTEIN-RELATED"/>
    <property type="match status" value="1"/>
</dbReference>
<dbReference type="Proteomes" id="UP001362899">
    <property type="component" value="Unassembled WGS sequence"/>
</dbReference>
<dbReference type="PANTHER" id="PTHR31064">
    <property type="entry name" value="POTASSIUM TRANSPORT PROTEIN DDB_G0292412-RELATED"/>
    <property type="match status" value="1"/>
</dbReference>
<feature type="region of interest" description="Disordered" evidence="11">
    <location>
        <begin position="173"/>
        <end position="194"/>
    </location>
</feature>
<dbReference type="GO" id="GO:0005886">
    <property type="term" value="C:plasma membrane"/>
    <property type="evidence" value="ECO:0007669"/>
    <property type="project" value="InterPro"/>
</dbReference>
<comment type="subcellular location">
    <subcellularLocation>
        <location evidence="1">Membrane</location>
        <topology evidence="1">Multi-pass membrane protein</topology>
    </subcellularLocation>
</comment>
<evidence type="ECO:0000256" key="2">
    <source>
        <dbReference type="ARBA" id="ARBA00009137"/>
    </source>
</evidence>
<sequence length="920" mass="105125">MTVKRSATVNSKVDVFDLRGMEFDRGFRGLKQRLRVVYPRAKHRLKRKTKSFLTSFVGMHVIYVTCLCLILSWILYPQRNMPYIDALFQATSAMSLSGLNTVPLNNLKTYQQIFLAVMPLLGHPMTTSLALVIYRLHLFRKKFDDIENLSKTQSKSRRALTYSQYEANKFRERNARMSFSNQATPGRNSDAEKDIPHPKYLKRLHSLFNSNHSVNDDSSNIDGSNVPEYGEGQQRKFSRREHPDNNFRGILENDNETHPDFQEEDYNPDADSERSLPVVAPSNKRRDPDTLSAASHENDSEAELPTYGSQVIESDTNDSQSSLHSSASIDSVKSNYSDQDEKPDPDDSAMPHEENKIRFGDLPRPKNKTSTKHDNHDPTEMFRSLNMMRRQNLHSDINEHDGPALVVKSPRDIEADAKRGIHSAVYDPNENVPDHITIRPYNMRRMSTLSNHSAVGNEGSYPSGANRMSRSHSMTANYLSYAPTVGRNSAFVNLTQEQKEELGGIEYRALRLLRYFIVAHSIITIVIGFIMILPWVYARHHYKDLIRSNGVSPVLFGMTTVLSGFTNNGLCVLPSSLALFWDTAYLPLVMCFVCLFGNSMIPLMLRFYIWITFQFSPRFGRTRESLGFLLDHPRRCFMFMFPRTTTWWLAFTLLGFSIVEIAFFMLLNRGSHNPVPYEHAGKRLLAAFVQSTMTRTTGFAIINLGTQHPAMLILNVVSMYLAIYPQAMTIRRSNVYESQSLGRYDKDTNDDKNGDDDTDDDDEDEKPSALVELLRRQLSLDIWSLVLALFFVTITEGGALERGRFTLFEIIFEIVSAHGTVGFSLGYKDVSVSGGFSTLGKLIMIVLMIRSRHRSMPYSIDRAVILRGKDITRRDKEQESRIKDTHVWLPRAATTNSRMSRINTPFTLRRRNTTIRSNNY</sequence>
<comment type="similarity">
    <text evidence="2 10">Belongs to the TrkH potassium transport family.</text>
</comment>
<evidence type="ECO:0000256" key="8">
    <source>
        <dbReference type="ARBA" id="ARBA00023065"/>
    </source>
</evidence>
<evidence type="ECO:0000256" key="6">
    <source>
        <dbReference type="ARBA" id="ARBA00022958"/>
    </source>
</evidence>
<feature type="transmembrane region" description="Helical" evidence="10">
    <location>
        <begin position="585"/>
        <end position="611"/>
    </location>
</feature>
<feature type="transmembrane region" description="Helical" evidence="10">
    <location>
        <begin position="52"/>
        <end position="76"/>
    </location>
</feature>
<dbReference type="InterPro" id="IPR015958">
    <property type="entry name" value="Trk1_fungi"/>
</dbReference>
<feature type="region of interest" description="Disordered" evidence="11">
    <location>
        <begin position="211"/>
        <end position="379"/>
    </location>
</feature>
<feature type="compositionally biased region" description="Basic and acidic residues" evidence="11">
    <location>
        <begin position="743"/>
        <end position="752"/>
    </location>
</feature>
<keyword evidence="13" id="KW-1185">Reference proteome</keyword>
<name>A0AAV5RNC9_STABA</name>
<evidence type="ECO:0000256" key="11">
    <source>
        <dbReference type="SAM" id="MobiDB-lite"/>
    </source>
</evidence>